<keyword evidence="1" id="KW-0472">Membrane</keyword>
<gene>
    <name evidence="2" type="ORF">HFV08_11250</name>
</gene>
<dbReference type="Proteomes" id="UP000772196">
    <property type="component" value="Unassembled WGS sequence"/>
</dbReference>
<dbReference type="EMBL" id="JAAWWP010000005">
    <property type="protein sequence ID" value="NKI41806.1"/>
    <property type="molecule type" value="Genomic_DNA"/>
</dbReference>
<name>A0ABX1H449_9ACTN</name>
<sequence length="247" mass="28248">MAAQLMDTSPDLLLSALWLTAKIISYGTLGLFLVSQGNPREVRGAAIIFNYLNAIPPTAIFRWRKPDALHKRGGYEVTVYNSTTDEEEAKPAIFHPIRFSPTYPLWPKKGPQPKSVMKQRAMLNFLARLFFFIFFFLGSFSLLGWLAVTESWHWGVALEVLAVHQLAFARAYRYFVWLRGWLFAVIGIGVWVYLQGEVLTTVAVCTAGALVTISILGQWHMATSRRFQSMRDLEMGPFDPDRWKRPW</sequence>
<keyword evidence="1" id="KW-0812">Transmembrane</keyword>
<feature type="transmembrane region" description="Helical" evidence="1">
    <location>
        <begin position="152"/>
        <end position="169"/>
    </location>
</feature>
<accession>A0ABX1H449</accession>
<evidence type="ECO:0000313" key="2">
    <source>
        <dbReference type="EMBL" id="NKI41806.1"/>
    </source>
</evidence>
<feature type="transmembrane region" description="Helical" evidence="1">
    <location>
        <begin position="176"/>
        <end position="194"/>
    </location>
</feature>
<keyword evidence="3" id="KW-1185">Reference proteome</keyword>
<feature type="transmembrane region" description="Helical" evidence="1">
    <location>
        <begin position="125"/>
        <end position="146"/>
    </location>
</feature>
<protein>
    <submittedName>
        <fullName evidence="2">Uncharacterized protein</fullName>
    </submittedName>
</protein>
<evidence type="ECO:0000313" key="3">
    <source>
        <dbReference type="Proteomes" id="UP000772196"/>
    </source>
</evidence>
<dbReference type="RefSeq" id="WP_168538366.1">
    <property type="nucleotide sequence ID" value="NZ_JAAWWP010000005.1"/>
</dbReference>
<comment type="caution">
    <text evidence="2">The sequence shown here is derived from an EMBL/GenBank/DDBJ whole genome shotgun (WGS) entry which is preliminary data.</text>
</comment>
<feature type="transmembrane region" description="Helical" evidence="1">
    <location>
        <begin position="200"/>
        <end position="221"/>
    </location>
</feature>
<feature type="transmembrane region" description="Helical" evidence="1">
    <location>
        <begin position="12"/>
        <end position="34"/>
    </location>
</feature>
<proteinExistence type="predicted"/>
<evidence type="ECO:0000256" key="1">
    <source>
        <dbReference type="SAM" id="Phobius"/>
    </source>
</evidence>
<keyword evidence="1" id="KW-1133">Transmembrane helix</keyword>
<reference evidence="2 3" key="1">
    <citation type="submission" date="2020-04" db="EMBL/GenBank/DDBJ databases">
        <title>Phylogenetic Diversity and Antibacterial Activity against Ralstonia solanacearum of Endophytic Actinomycete Isolated from Moss.</title>
        <authorList>
            <person name="Zhuang X."/>
        </authorList>
    </citation>
    <scope>NUCLEOTIDE SEQUENCE [LARGE SCALE GENOMIC DNA]</scope>
    <source>
        <strain evidence="2 3">LD120</strain>
    </source>
</reference>
<organism evidence="2 3">
    <name type="scientific">Streptomyces physcomitrii</name>
    <dbReference type="NCBI Taxonomy" id="2724184"/>
    <lineage>
        <taxon>Bacteria</taxon>
        <taxon>Bacillati</taxon>
        <taxon>Actinomycetota</taxon>
        <taxon>Actinomycetes</taxon>
        <taxon>Kitasatosporales</taxon>
        <taxon>Streptomycetaceae</taxon>
        <taxon>Streptomyces</taxon>
    </lineage>
</organism>